<evidence type="ECO:0000313" key="5">
    <source>
        <dbReference type="Proteomes" id="UP000002772"/>
    </source>
</evidence>
<dbReference type="PANTHER" id="PTHR43022:SF1">
    <property type="entry name" value="PROTEIN SMF"/>
    <property type="match status" value="1"/>
</dbReference>
<dbReference type="PANTHER" id="PTHR43022">
    <property type="entry name" value="PROTEIN SMF"/>
    <property type="match status" value="1"/>
</dbReference>
<reference evidence="5" key="1">
    <citation type="journal article" date="2011" name="Stand. Genomic Sci.">
        <title>Non-contiguous finished genome sequence of the opportunistic oral pathogen Prevotella multisaccharivorax type strain (PPPA20).</title>
        <authorList>
            <person name="Pati A."/>
            <person name="Gronow S."/>
            <person name="Lu M."/>
            <person name="Lapidus A."/>
            <person name="Nolan M."/>
            <person name="Lucas S."/>
            <person name="Hammon N."/>
            <person name="Deshpande S."/>
            <person name="Cheng J.F."/>
            <person name="Tapia R."/>
            <person name="Han C."/>
            <person name="Goodwin L."/>
            <person name="Pitluck S."/>
            <person name="Liolios K."/>
            <person name="Pagani I."/>
            <person name="Mavromatis K."/>
            <person name="Mikhailova N."/>
            <person name="Huntemann M."/>
            <person name="Chen A."/>
            <person name="Palaniappan K."/>
            <person name="Land M."/>
            <person name="Hauser L."/>
            <person name="Detter J.C."/>
            <person name="Brambilla E.M."/>
            <person name="Rohde M."/>
            <person name="Goker M."/>
            <person name="Woyke T."/>
            <person name="Bristow J."/>
            <person name="Eisen J.A."/>
            <person name="Markowitz V."/>
            <person name="Hugenholtz P."/>
            <person name="Kyrpides N.C."/>
            <person name="Klenk H.P."/>
            <person name="Ivanova N."/>
        </authorList>
    </citation>
    <scope>NUCLEOTIDE SEQUENCE [LARGE SCALE GENOMIC DNA]</scope>
    <source>
        <strain evidence="5">DSM 17128</strain>
    </source>
</reference>
<dbReference type="InterPro" id="IPR057666">
    <property type="entry name" value="DrpA_SLOG"/>
</dbReference>
<dbReference type="EMBL" id="GL945017">
    <property type="protein sequence ID" value="EGN55957.1"/>
    <property type="molecule type" value="Genomic_DNA"/>
</dbReference>
<evidence type="ECO:0000259" key="3">
    <source>
        <dbReference type="Pfam" id="PF17782"/>
    </source>
</evidence>
<name>F8NBT1_9BACT</name>
<keyword evidence="5" id="KW-1185">Reference proteome</keyword>
<dbReference type="SUPFAM" id="SSF102405">
    <property type="entry name" value="MCP/YpsA-like"/>
    <property type="match status" value="1"/>
</dbReference>
<dbReference type="Proteomes" id="UP000002772">
    <property type="component" value="Unassembled WGS sequence"/>
</dbReference>
<dbReference type="STRING" id="688246.Premu_0475"/>
<dbReference type="NCBIfam" id="TIGR00732">
    <property type="entry name" value="dprA"/>
    <property type="match status" value="1"/>
</dbReference>
<feature type="domain" description="DprA winged helix" evidence="3">
    <location>
        <begin position="316"/>
        <end position="370"/>
    </location>
</feature>
<dbReference type="OrthoDB" id="9785707at2"/>
<dbReference type="Pfam" id="PF17782">
    <property type="entry name" value="WHD_DprA"/>
    <property type="match status" value="1"/>
</dbReference>
<protein>
    <submittedName>
        <fullName evidence="4">DNA protecting protein DprA</fullName>
    </submittedName>
</protein>
<feature type="domain" description="Smf/DprA SLOG" evidence="2">
    <location>
        <begin position="83"/>
        <end position="294"/>
    </location>
</feature>
<organism evidence="4 5">
    <name type="scientific">Hallella multisaccharivorax DSM 17128</name>
    <dbReference type="NCBI Taxonomy" id="688246"/>
    <lineage>
        <taxon>Bacteria</taxon>
        <taxon>Pseudomonadati</taxon>
        <taxon>Bacteroidota</taxon>
        <taxon>Bacteroidia</taxon>
        <taxon>Bacteroidales</taxon>
        <taxon>Prevotellaceae</taxon>
        <taxon>Hallella</taxon>
    </lineage>
</organism>
<dbReference type="InterPro" id="IPR041614">
    <property type="entry name" value="DprA_WH"/>
</dbReference>
<evidence type="ECO:0000256" key="1">
    <source>
        <dbReference type="ARBA" id="ARBA00006525"/>
    </source>
</evidence>
<dbReference type="Pfam" id="PF02481">
    <property type="entry name" value="DNA_processg_A"/>
    <property type="match status" value="1"/>
</dbReference>
<dbReference type="eggNOG" id="COG0758">
    <property type="taxonomic scope" value="Bacteria"/>
</dbReference>
<dbReference type="RefSeq" id="WP_007572818.1">
    <property type="nucleotide sequence ID" value="NZ_BPTS01000001.1"/>
</dbReference>
<dbReference type="AlphaFoldDB" id="F8NBT1"/>
<dbReference type="Gene3D" id="3.40.50.450">
    <property type="match status" value="1"/>
</dbReference>
<comment type="similarity">
    <text evidence="1">Belongs to the DprA/Smf family.</text>
</comment>
<proteinExistence type="inferred from homology"/>
<dbReference type="HOGENOM" id="CLU_029601_0_3_10"/>
<accession>F8NBT1</accession>
<gene>
    <name evidence="4" type="ORF">Premu_0475</name>
</gene>
<sequence length="376" mass="41720">MQNREELINTAILTRLSYFHLNTIVELYRQLGSATAIFQRRSELSTLFPGIPRRVIDDLNSAGTMRTRIEDELAWNEAHHVNILCLNDDEYPYRLKEAPDAPLMLFYKGTANLNTRHIIDIVGTRHSTRYGEDLIRAFVRDLRALVPDTLIVSGLAYGIDVHAHREALDNGMDTVAVLAHGLDTLYPPAHRDTANKMVGQGGLLTEYMTHTQPDKLNFVRRNRITAGLCDATILVESARKGGGLITTRIAKEYNRDVFAFPGPVGAPYSEGCNNLIRSCGAGLITSAEDFVADMGWEHEAVLEKARAGGIERQLFPDLTEDERKVVTVLQCANDLRQDVIAVKTGLLSGMLTALLFQLEMKGVVKAYAGGTYHLLA</sequence>
<dbReference type="GO" id="GO:0009294">
    <property type="term" value="P:DNA-mediated transformation"/>
    <property type="evidence" value="ECO:0007669"/>
    <property type="project" value="InterPro"/>
</dbReference>
<evidence type="ECO:0000259" key="2">
    <source>
        <dbReference type="Pfam" id="PF02481"/>
    </source>
</evidence>
<evidence type="ECO:0000313" key="4">
    <source>
        <dbReference type="EMBL" id="EGN55957.1"/>
    </source>
</evidence>
<dbReference type="InterPro" id="IPR003488">
    <property type="entry name" value="DprA"/>
</dbReference>